<reference evidence="2" key="1">
    <citation type="submission" date="1999-11" db="EMBL/GenBank/DDBJ databases">
        <authorList>
            <person name="Schlueter G."/>
        </authorList>
    </citation>
    <scope>NUCLEOTIDE SEQUENCE</scope>
</reference>
<feature type="compositionally biased region" description="Low complexity" evidence="1">
    <location>
        <begin position="21"/>
        <end position="40"/>
    </location>
</feature>
<dbReference type="ChiTaRS" id="SOCS1">
    <property type="organism name" value="human"/>
</dbReference>
<dbReference type="EMBL" id="Z46940">
    <property type="protein sequence ID" value="CAB92527.1"/>
    <property type="molecule type" value="Genomic_DNA"/>
</dbReference>
<organism evidence="2">
    <name type="scientific">Homo sapiens</name>
    <name type="common">Human</name>
    <dbReference type="NCBI Taxonomy" id="9606"/>
    <lineage>
        <taxon>Eukaryota</taxon>
        <taxon>Metazoa</taxon>
        <taxon>Chordata</taxon>
        <taxon>Craniata</taxon>
        <taxon>Vertebrata</taxon>
        <taxon>Euteleostomi</taxon>
        <taxon>Mammalia</taxon>
        <taxon>Eutheria</taxon>
        <taxon>Euarchontoglires</taxon>
        <taxon>Primates</taxon>
        <taxon>Haplorrhini</taxon>
        <taxon>Catarrhini</taxon>
        <taxon>Hominidae</taxon>
        <taxon>Homo</taxon>
    </lineage>
</organism>
<protein>
    <submittedName>
        <fullName evidence="2">Suppressor of cytokine signalling protein</fullName>
    </submittedName>
</protein>
<feature type="region of interest" description="Disordered" evidence="1">
    <location>
        <begin position="1"/>
        <end position="40"/>
    </location>
</feature>
<accession>Q9NSA8</accession>
<dbReference type="AlphaFoldDB" id="Q9NSA8"/>
<gene>
    <name evidence="2" type="primary">SOCS-1</name>
</gene>
<evidence type="ECO:0000313" key="2">
    <source>
        <dbReference type="EMBL" id="CAB92527.1"/>
    </source>
</evidence>
<evidence type="ECO:0000256" key="1">
    <source>
        <dbReference type="SAM" id="MobiDB-lite"/>
    </source>
</evidence>
<name>Q9NSA8_HUMAN</name>
<proteinExistence type="predicted"/>
<sequence length="40" mass="4252">MRESRPGAPRSPPPSRPRVPRPAASAPPDAMAHPSGWPLL</sequence>